<comment type="caution">
    <text evidence="2">The sequence shown here is derived from an EMBL/GenBank/DDBJ whole genome shotgun (WGS) entry which is preliminary data.</text>
</comment>
<dbReference type="Gene3D" id="3.50.50.60">
    <property type="entry name" value="FAD/NAD(P)-binding domain"/>
    <property type="match status" value="1"/>
</dbReference>
<dbReference type="PANTHER" id="PTHR42685:SF22">
    <property type="entry name" value="CONDITIONED MEDIUM FACTOR RECEPTOR 1"/>
    <property type="match status" value="1"/>
</dbReference>
<dbReference type="Proteomes" id="UP001234602">
    <property type="component" value="Unassembled WGS sequence"/>
</dbReference>
<dbReference type="EMBL" id="JAUCEY010000008">
    <property type="protein sequence ID" value="MDM5451882.1"/>
    <property type="molecule type" value="Genomic_DNA"/>
</dbReference>
<dbReference type="SUPFAM" id="SSF51905">
    <property type="entry name" value="FAD/NAD(P)-binding domain"/>
    <property type="match status" value="1"/>
</dbReference>
<dbReference type="PANTHER" id="PTHR42685">
    <property type="entry name" value="GERANYLGERANYL DIPHOSPHATE REDUCTASE"/>
    <property type="match status" value="1"/>
</dbReference>
<dbReference type="InterPro" id="IPR050407">
    <property type="entry name" value="Geranylgeranyl_reductase"/>
</dbReference>
<dbReference type="InterPro" id="IPR002938">
    <property type="entry name" value="FAD-bd"/>
</dbReference>
<dbReference type="Pfam" id="PF01494">
    <property type="entry name" value="FAD_binding_3"/>
    <property type="match status" value="1"/>
</dbReference>
<dbReference type="AlphaFoldDB" id="A0AAW7ID11"/>
<sequence length="411" mass="46213">MNKTYNVIITGARCAGSALAIYLAKAGFHVLLVDRSTFPRDTLSTHTFFNNTVALLREIGALDKLLETKAPPVRDIKFQFEDTVIEGLIPEVSGEDSCYCIRRTYLDHILLEQAKSQMNVTVLEGFRVTDVIRDDETVIGVKGLDGNNEKQEFLARLVVGADGRSSIIRKLVNSELKISIPATVGIYFGYFSGFRHDNVPKFEVYKRKENTAILFPTNDDLYVITGIFPLENKELIERLKLNPESCLRNLLTDNFPNTTIGARLKNAELVEPVKGILGYDNYWYEGMGKGWALVGDAVCFKDPGMAQGIHDAICGARILSTILSKYKGQSDQSNQMSEEYQKAIEDEFMVRFHMGCQISKNEQISEQQDAVNKLISSHPEAIEKFLGIYNYANEPAVLEKELARIMQSIRQ</sequence>
<name>A0AAW7ID11_9BACI</name>
<accession>A0AAW7ID11</accession>
<dbReference type="PRINTS" id="PR00420">
    <property type="entry name" value="RNGMNOXGNASE"/>
</dbReference>
<evidence type="ECO:0000313" key="3">
    <source>
        <dbReference type="Proteomes" id="UP001234602"/>
    </source>
</evidence>
<reference evidence="2" key="1">
    <citation type="submission" date="2023-06" db="EMBL/GenBank/DDBJ databases">
        <title>Comparative genomics of Bacillaceae isolates and their secondary metabolite potential.</title>
        <authorList>
            <person name="Song L."/>
            <person name="Nielsen L.J."/>
            <person name="Mohite O."/>
            <person name="Xu X."/>
            <person name="Weber T."/>
            <person name="Kovacs A.T."/>
        </authorList>
    </citation>
    <scope>NUCLEOTIDE SEQUENCE</scope>
    <source>
        <strain evidence="2">D8_B_37</strain>
    </source>
</reference>
<feature type="domain" description="FAD-binding" evidence="1">
    <location>
        <begin position="5"/>
        <end position="332"/>
    </location>
</feature>
<dbReference type="RefSeq" id="WP_289319565.1">
    <property type="nucleotide sequence ID" value="NZ_JAUCEY010000008.1"/>
</dbReference>
<organism evidence="2 3">
    <name type="scientific">Peribacillus simplex</name>
    <dbReference type="NCBI Taxonomy" id="1478"/>
    <lineage>
        <taxon>Bacteria</taxon>
        <taxon>Bacillati</taxon>
        <taxon>Bacillota</taxon>
        <taxon>Bacilli</taxon>
        <taxon>Bacillales</taxon>
        <taxon>Bacillaceae</taxon>
        <taxon>Peribacillus</taxon>
    </lineage>
</organism>
<dbReference type="GO" id="GO:0071949">
    <property type="term" value="F:FAD binding"/>
    <property type="evidence" value="ECO:0007669"/>
    <property type="project" value="InterPro"/>
</dbReference>
<dbReference type="InterPro" id="IPR036188">
    <property type="entry name" value="FAD/NAD-bd_sf"/>
</dbReference>
<proteinExistence type="predicted"/>
<evidence type="ECO:0000259" key="1">
    <source>
        <dbReference type="Pfam" id="PF01494"/>
    </source>
</evidence>
<evidence type="ECO:0000313" key="2">
    <source>
        <dbReference type="EMBL" id="MDM5451882.1"/>
    </source>
</evidence>
<protein>
    <submittedName>
        <fullName evidence="2">NAD(P)/FAD-dependent oxidoreductase</fullName>
    </submittedName>
</protein>
<gene>
    <name evidence="2" type="ORF">QUF89_06650</name>
</gene>